<dbReference type="Pfam" id="PF02469">
    <property type="entry name" value="Fasciclin"/>
    <property type="match status" value="3"/>
</dbReference>
<sequence>MEQSVNKIFSLLVTANRPLTIEELRDSISSELEGNPPLWITRTPGKYGVDVYINNAKILLEQSNFQSKLKVNGDTMTQVLHIINEVLEPVRSNSAESPIYNPNAFQFLNQSENLNLGDHRVRTFRQRIVIEKKEPIFKAEGRFTFFIPVDEGFKPEPRPQKIDKQVIDGHVLPNEVLFTSPTPDNLEYKTLVFSDNLRVTVSFLKAHNKVYVQSNTLMGDSNHPSGVVLAEIVKANIPVRNGVVHLIQRPLMVVDTTVKDFLEEKEDGPVFKFYQTIRDFGDDIMSTISHLRNVTLFAPSNEALEEPGVKQMLQDKKRIRDILKLHYVKERLTLDTIKNKSVSQIPLSGKSNVGVPTAADRKKLYFNVVQGPRGNQTVTVEGGGVNATIITANIAATNGIIHIIDRLLGVPYTTVLDKLRTDPMLNSTYFLGQRRSFNDQLNDTTKRFTYFAPHDEAWKRAATSYPSTIKKLFMPEYSYHTKQILERHLVIADQAYTMAKLREISNDTIKLTAIRDSLKIRVKEHGESYWLEWDGEYRKIRVVRPDVECTNGIIHVIDGVFLKDSDVRVTSGASLATLAPHLIMILIAKWQL</sequence>
<dbReference type="GO" id="GO:0031012">
    <property type="term" value="C:extracellular matrix"/>
    <property type="evidence" value="ECO:0007669"/>
    <property type="project" value="TreeGrafter"/>
</dbReference>
<dbReference type="GO" id="GO:0007155">
    <property type="term" value="P:cell adhesion"/>
    <property type="evidence" value="ECO:0007669"/>
    <property type="project" value="TreeGrafter"/>
</dbReference>
<dbReference type="GO" id="GO:0050839">
    <property type="term" value="F:cell adhesion molecule binding"/>
    <property type="evidence" value="ECO:0007669"/>
    <property type="project" value="TreeGrafter"/>
</dbReference>
<proteinExistence type="predicted"/>
<keyword evidence="3" id="KW-1185">Reference proteome</keyword>
<feature type="domain" description="FAS1" evidence="1">
    <location>
        <begin position="412"/>
        <end position="561"/>
    </location>
</feature>
<dbReference type="GO" id="GO:0030198">
    <property type="term" value="P:extracellular matrix organization"/>
    <property type="evidence" value="ECO:0007669"/>
    <property type="project" value="TreeGrafter"/>
</dbReference>
<evidence type="ECO:0000313" key="2">
    <source>
        <dbReference type="EMBL" id="CAL1681694.1"/>
    </source>
</evidence>
<evidence type="ECO:0000313" key="3">
    <source>
        <dbReference type="Proteomes" id="UP001497644"/>
    </source>
</evidence>
<evidence type="ECO:0000259" key="1">
    <source>
        <dbReference type="PROSITE" id="PS50213"/>
    </source>
</evidence>
<dbReference type="Gene3D" id="2.30.180.10">
    <property type="entry name" value="FAS1 domain"/>
    <property type="match status" value="3"/>
</dbReference>
<dbReference type="InterPro" id="IPR000782">
    <property type="entry name" value="FAS1_domain"/>
</dbReference>
<dbReference type="PROSITE" id="PS50213">
    <property type="entry name" value="FAS1"/>
    <property type="match status" value="3"/>
</dbReference>
<accession>A0AAV2NP49</accession>
<reference evidence="2" key="1">
    <citation type="submission" date="2024-04" db="EMBL/GenBank/DDBJ databases">
        <authorList>
            <consortium name="Molecular Ecology Group"/>
        </authorList>
    </citation>
    <scope>NUCLEOTIDE SEQUENCE</scope>
</reference>
<dbReference type="PANTHER" id="PTHR10900">
    <property type="entry name" value="PERIOSTIN-RELATED"/>
    <property type="match status" value="1"/>
</dbReference>
<dbReference type="AlphaFoldDB" id="A0AAV2NP49"/>
<protein>
    <recommendedName>
        <fullName evidence="1">FAS1 domain-containing protein</fullName>
    </recommendedName>
</protein>
<organism evidence="2 3">
    <name type="scientific">Lasius platythorax</name>
    <dbReference type="NCBI Taxonomy" id="488582"/>
    <lineage>
        <taxon>Eukaryota</taxon>
        <taxon>Metazoa</taxon>
        <taxon>Ecdysozoa</taxon>
        <taxon>Arthropoda</taxon>
        <taxon>Hexapoda</taxon>
        <taxon>Insecta</taxon>
        <taxon>Pterygota</taxon>
        <taxon>Neoptera</taxon>
        <taxon>Endopterygota</taxon>
        <taxon>Hymenoptera</taxon>
        <taxon>Apocrita</taxon>
        <taxon>Aculeata</taxon>
        <taxon>Formicoidea</taxon>
        <taxon>Formicidae</taxon>
        <taxon>Formicinae</taxon>
        <taxon>Lasius</taxon>
        <taxon>Lasius</taxon>
    </lineage>
</organism>
<dbReference type="GO" id="GO:0005615">
    <property type="term" value="C:extracellular space"/>
    <property type="evidence" value="ECO:0007669"/>
    <property type="project" value="TreeGrafter"/>
</dbReference>
<dbReference type="PANTHER" id="PTHR10900:SF80">
    <property type="entry name" value="FASCICLIN-1"/>
    <property type="match status" value="1"/>
</dbReference>
<feature type="domain" description="FAS1" evidence="1">
    <location>
        <begin position="101"/>
        <end position="251"/>
    </location>
</feature>
<dbReference type="SUPFAM" id="SSF82153">
    <property type="entry name" value="FAS1 domain"/>
    <property type="match status" value="3"/>
</dbReference>
<dbReference type="SMART" id="SM00554">
    <property type="entry name" value="FAS1"/>
    <property type="match status" value="3"/>
</dbReference>
<dbReference type="Proteomes" id="UP001497644">
    <property type="component" value="Chromosome 3"/>
</dbReference>
<feature type="domain" description="FAS1" evidence="1">
    <location>
        <begin position="255"/>
        <end position="408"/>
    </location>
</feature>
<gene>
    <name evidence="2" type="ORF">LPLAT_LOCUS7658</name>
</gene>
<dbReference type="InterPro" id="IPR036378">
    <property type="entry name" value="FAS1_dom_sf"/>
</dbReference>
<name>A0AAV2NP49_9HYME</name>
<dbReference type="EMBL" id="OZ034826">
    <property type="protein sequence ID" value="CAL1681694.1"/>
    <property type="molecule type" value="Genomic_DNA"/>
</dbReference>
<dbReference type="InterPro" id="IPR050904">
    <property type="entry name" value="Adhesion/Biosynth-related"/>
</dbReference>